<dbReference type="GO" id="GO:0000049">
    <property type="term" value="F:tRNA binding"/>
    <property type="evidence" value="ECO:0007669"/>
    <property type="project" value="InterPro"/>
</dbReference>
<evidence type="ECO:0000256" key="14">
    <source>
        <dbReference type="ARBA" id="ARBA00073229"/>
    </source>
</evidence>
<keyword evidence="6" id="KW-0067">ATP-binding</keyword>
<feature type="domain" description="Aminoacyl-transfer RNA synthetases class-II family profile" evidence="15">
    <location>
        <begin position="72"/>
        <end position="329"/>
    </location>
</feature>
<gene>
    <name evidence="17" type="ORF">SYNPS1DRAFT_32504</name>
</gene>
<dbReference type="PANTHER" id="PTHR11538">
    <property type="entry name" value="PHENYLALANYL-TRNA SYNTHETASE"/>
    <property type="match status" value="1"/>
</dbReference>
<comment type="catalytic activity">
    <reaction evidence="12">
        <text>tRNA(Phe) + L-phenylalanine + ATP = L-phenylalanyl-tRNA(Phe) + AMP + diphosphate + H(+)</text>
        <dbReference type="Rhea" id="RHEA:19413"/>
        <dbReference type="Rhea" id="RHEA-COMP:9668"/>
        <dbReference type="Rhea" id="RHEA-COMP:9699"/>
        <dbReference type="ChEBI" id="CHEBI:15378"/>
        <dbReference type="ChEBI" id="CHEBI:30616"/>
        <dbReference type="ChEBI" id="CHEBI:33019"/>
        <dbReference type="ChEBI" id="CHEBI:58095"/>
        <dbReference type="ChEBI" id="CHEBI:78442"/>
        <dbReference type="ChEBI" id="CHEBI:78531"/>
        <dbReference type="ChEBI" id="CHEBI:456215"/>
        <dbReference type="EC" id="6.1.1.20"/>
    </reaction>
</comment>
<dbReference type="InterPro" id="IPR045864">
    <property type="entry name" value="aa-tRNA-synth_II/BPL/LPL"/>
</dbReference>
<evidence type="ECO:0000256" key="9">
    <source>
        <dbReference type="ARBA" id="ARBA00023128"/>
    </source>
</evidence>
<dbReference type="FunFam" id="3.30.70.380:FF:000002">
    <property type="entry name" value="phenylalanine--tRNA ligase, mitochondrial"/>
    <property type="match status" value="1"/>
</dbReference>
<comment type="subcellular location">
    <subcellularLocation>
        <location evidence="1">Mitochondrion matrix</location>
    </subcellularLocation>
</comment>
<dbReference type="Proteomes" id="UP000278143">
    <property type="component" value="Unassembled WGS sequence"/>
</dbReference>
<dbReference type="InterPro" id="IPR005121">
    <property type="entry name" value="Fdx_antiC-bd"/>
</dbReference>
<dbReference type="CDD" id="cd00496">
    <property type="entry name" value="PheRS_alpha_core"/>
    <property type="match status" value="1"/>
</dbReference>
<keyword evidence="9" id="KW-0496">Mitochondrion</keyword>
<dbReference type="EC" id="6.1.1.20" evidence="3"/>
<dbReference type="PROSITE" id="PS51447">
    <property type="entry name" value="FDX_ACB"/>
    <property type="match status" value="1"/>
</dbReference>
<evidence type="ECO:0000259" key="15">
    <source>
        <dbReference type="PROSITE" id="PS50862"/>
    </source>
</evidence>
<dbReference type="Pfam" id="PF01409">
    <property type="entry name" value="tRNA-synt_2d"/>
    <property type="match status" value="2"/>
</dbReference>
<keyword evidence="4" id="KW-0436">Ligase</keyword>
<evidence type="ECO:0000256" key="7">
    <source>
        <dbReference type="ARBA" id="ARBA00022917"/>
    </source>
</evidence>
<dbReference type="AlphaFoldDB" id="A0A4P9Z499"/>
<dbReference type="PANTHER" id="PTHR11538:SF41">
    <property type="entry name" value="PHENYLALANINE--TRNA LIGASE, MITOCHONDRIAL"/>
    <property type="match status" value="1"/>
</dbReference>
<evidence type="ECO:0000259" key="16">
    <source>
        <dbReference type="PROSITE" id="PS51447"/>
    </source>
</evidence>
<dbReference type="SUPFAM" id="SSF54991">
    <property type="entry name" value="Anticodon-binding domain of PheRS"/>
    <property type="match status" value="1"/>
</dbReference>
<evidence type="ECO:0000256" key="2">
    <source>
        <dbReference type="ARBA" id="ARBA00008226"/>
    </source>
</evidence>
<name>A0A4P9Z499_9FUNG</name>
<evidence type="ECO:0000256" key="11">
    <source>
        <dbReference type="ARBA" id="ARBA00031194"/>
    </source>
</evidence>
<evidence type="ECO:0000256" key="6">
    <source>
        <dbReference type="ARBA" id="ARBA00022840"/>
    </source>
</evidence>
<evidence type="ECO:0000313" key="17">
    <source>
        <dbReference type="EMBL" id="RKP27275.1"/>
    </source>
</evidence>
<dbReference type="NCBIfam" id="TIGR00469">
    <property type="entry name" value="pheS_mito"/>
    <property type="match status" value="1"/>
</dbReference>
<evidence type="ECO:0000256" key="4">
    <source>
        <dbReference type="ARBA" id="ARBA00022598"/>
    </source>
</evidence>
<comment type="function">
    <text evidence="13">Is responsible for the charging of tRNA(Phe) with phenylalanine in mitochondrial translation.</text>
</comment>
<evidence type="ECO:0000256" key="12">
    <source>
        <dbReference type="ARBA" id="ARBA00049255"/>
    </source>
</evidence>
<dbReference type="FunFam" id="3.30.930.10:FF:000053">
    <property type="entry name" value="Phenylalanyl-tRNA synthetase mitochondrial"/>
    <property type="match status" value="1"/>
</dbReference>
<evidence type="ECO:0000256" key="8">
    <source>
        <dbReference type="ARBA" id="ARBA00022946"/>
    </source>
</evidence>
<dbReference type="InterPro" id="IPR036690">
    <property type="entry name" value="Fdx_antiC-bd_sf"/>
</dbReference>
<proteinExistence type="inferred from homology"/>
<keyword evidence="18" id="KW-1185">Reference proteome</keyword>
<dbReference type="SMART" id="SM00896">
    <property type="entry name" value="FDX-ACB"/>
    <property type="match status" value="1"/>
</dbReference>
<evidence type="ECO:0000256" key="13">
    <source>
        <dbReference type="ARBA" id="ARBA00057761"/>
    </source>
</evidence>
<evidence type="ECO:0000256" key="3">
    <source>
        <dbReference type="ARBA" id="ARBA00012814"/>
    </source>
</evidence>
<dbReference type="InterPro" id="IPR006195">
    <property type="entry name" value="aa-tRNA-synth_II"/>
</dbReference>
<evidence type="ECO:0000256" key="1">
    <source>
        <dbReference type="ARBA" id="ARBA00004305"/>
    </source>
</evidence>
<keyword evidence="10 17" id="KW-0030">Aminoacyl-tRNA synthetase</keyword>
<keyword evidence="5" id="KW-0547">Nucleotide-binding</keyword>
<dbReference type="Gene3D" id="3.30.70.380">
    <property type="entry name" value="Ferrodoxin-fold anticodon-binding domain"/>
    <property type="match status" value="1"/>
</dbReference>
<keyword evidence="8" id="KW-0809">Transit peptide</keyword>
<keyword evidence="7" id="KW-0648">Protein biosynthesis</keyword>
<evidence type="ECO:0000313" key="18">
    <source>
        <dbReference type="Proteomes" id="UP000278143"/>
    </source>
</evidence>
<reference evidence="18" key="1">
    <citation type="journal article" date="2018" name="Nat. Microbiol.">
        <title>Leveraging single-cell genomics to expand the fungal tree of life.</title>
        <authorList>
            <person name="Ahrendt S.R."/>
            <person name="Quandt C.A."/>
            <person name="Ciobanu D."/>
            <person name="Clum A."/>
            <person name="Salamov A."/>
            <person name="Andreopoulos B."/>
            <person name="Cheng J.F."/>
            <person name="Woyke T."/>
            <person name="Pelin A."/>
            <person name="Henrissat B."/>
            <person name="Reynolds N.K."/>
            <person name="Benny G.L."/>
            <person name="Smith M.E."/>
            <person name="James T.Y."/>
            <person name="Grigoriev I.V."/>
        </authorList>
    </citation>
    <scope>NUCLEOTIDE SEQUENCE [LARGE SCALE GENOMIC DNA]</scope>
    <source>
        <strain evidence="18">Benny S71-1</strain>
    </source>
</reference>
<dbReference type="SUPFAM" id="SSF55681">
    <property type="entry name" value="Class II aaRS and biotin synthetases"/>
    <property type="match status" value="1"/>
</dbReference>
<dbReference type="Gene3D" id="3.30.930.10">
    <property type="entry name" value="Bira Bifunctional Protein, Domain 2"/>
    <property type="match status" value="1"/>
</dbReference>
<dbReference type="GO" id="GO:0005524">
    <property type="term" value="F:ATP binding"/>
    <property type="evidence" value="ECO:0007669"/>
    <property type="project" value="UniProtKB-KW"/>
</dbReference>
<dbReference type="PROSITE" id="PS50862">
    <property type="entry name" value="AA_TRNA_LIGASE_II"/>
    <property type="match status" value="1"/>
</dbReference>
<comment type="similarity">
    <text evidence="2">Belongs to the class-II aminoacyl-tRNA synthetase family.</text>
</comment>
<dbReference type="Pfam" id="PF03147">
    <property type="entry name" value="FDX-ACB"/>
    <property type="match status" value="1"/>
</dbReference>
<organism evidence="17 18">
    <name type="scientific">Syncephalis pseudoplumigaleata</name>
    <dbReference type="NCBI Taxonomy" id="1712513"/>
    <lineage>
        <taxon>Eukaryota</taxon>
        <taxon>Fungi</taxon>
        <taxon>Fungi incertae sedis</taxon>
        <taxon>Zoopagomycota</taxon>
        <taxon>Zoopagomycotina</taxon>
        <taxon>Zoopagomycetes</taxon>
        <taxon>Zoopagales</taxon>
        <taxon>Piptocephalidaceae</taxon>
        <taxon>Syncephalis</taxon>
    </lineage>
</organism>
<feature type="domain" description="FDX-ACB" evidence="16">
    <location>
        <begin position="339"/>
        <end position="434"/>
    </location>
</feature>
<evidence type="ECO:0000256" key="10">
    <source>
        <dbReference type="ARBA" id="ARBA00023146"/>
    </source>
</evidence>
<dbReference type="GO" id="GO:0004826">
    <property type="term" value="F:phenylalanine-tRNA ligase activity"/>
    <property type="evidence" value="ECO:0007669"/>
    <property type="project" value="UniProtKB-EC"/>
</dbReference>
<dbReference type="GO" id="GO:0006432">
    <property type="term" value="P:phenylalanyl-tRNA aminoacylation"/>
    <property type="evidence" value="ECO:0007669"/>
    <property type="project" value="InterPro"/>
</dbReference>
<dbReference type="EMBL" id="KZ989237">
    <property type="protein sequence ID" value="RKP27275.1"/>
    <property type="molecule type" value="Genomic_DNA"/>
</dbReference>
<dbReference type="InterPro" id="IPR004530">
    <property type="entry name" value="Phe-tRNA-synth_IIc_mito"/>
</dbReference>
<dbReference type="InterPro" id="IPR002319">
    <property type="entry name" value="Phenylalanyl-tRNA_Synthase"/>
</dbReference>
<sequence length="434" mass="49796">MDQRLLQLIRRMQLLHHQMRARGMPLVGRLNVCRCRLYPPDAQTNVTRSILSRVGRGLHQQPAHPLGIMAGFIREYFGARYAYHDAISPIVSPAANFESLCFPADHPGRSRSDSYYLNRDWMLRTHTSAHQAELIRGGNDRFLLTADVYRRDEIDRTHYPVFHQVEGVCLFPQHAVEAPSTPATAASPANACDTNPRQPCYRREDSMAVEEHLKASLEGMVRHLFARAASHSVDGAAHTSSEVQMRWVDAYFPFTSPSYELEVWYNEQWMEILGCGVINHSILERAGRPDAIGWAFGIGLERLAMALFRIPDIRLFWSEDARFLGQFSPAKVTHFRPFSPYPSCTKDISFWLPPATTAPFHPNDLFELVRDMAGDLVEDVKLVDQFVHPKTGRESHCYRIMYRSMDRNVTNEEINDIQARVREHAPKRLQVELR</sequence>
<dbReference type="GO" id="GO:0005759">
    <property type="term" value="C:mitochondrial matrix"/>
    <property type="evidence" value="ECO:0007669"/>
    <property type="project" value="UniProtKB-SubCell"/>
</dbReference>
<dbReference type="OrthoDB" id="4457at2759"/>
<evidence type="ECO:0000256" key="5">
    <source>
        <dbReference type="ARBA" id="ARBA00022741"/>
    </source>
</evidence>
<accession>A0A4P9Z499</accession>
<protein>
    <recommendedName>
        <fullName evidence="14">Phenylalanine--tRNA ligase, mitochondrial</fullName>
        <ecNumber evidence="3">6.1.1.20</ecNumber>
    </recommendedName>
    <alternativeName>
        <fullName evidence="11">Phenylalanyl-tRNA synthetase</fullName>
    </alternativeName>
</protein>